<dbReference type="EMBL" id="GG676694">
    <property type="protein sequence ID" value="EER11456.1"/>
    <property type="molecule type" value="Genomic_DNA"/>
</dbReference>
<dbReference type="RefSeq" id="XP_002779661.1">
    <property type="nucleotide sequence ID" value="XM_002779615.1"/>
</dbReference>
<name>C5KVS1_PERM5</name>
<accession>C5KVS1</accession>
<evidence type="ECO:0000313" key="2">
    <source>
        <dbReference type="Proteomes" id="UP000007800"/>
    </source>
</evidence>
<dbReference type="GeneID" id="9046797"/>
<sequence length="271" mass="30702">MQNLVTDNATDPLKAVGFYYVEPIRIFDSMTVDFKAASPANVAQSCSLKYIDSILAEEICSCLSTTIADLSTAHVSSQVNDTTLKATRCFKLYLSTDKPVLGDPILQYLVLDKLSPKAVIGLDGMKRLSTEIVLDDKMMVQFKPPKLPELNIFQDYHGDLVAVLNDGKDIWSNQTYSTVCQFPNAAIDKLKNWQSVNSAPDYKMRVRELDDKDRDVPQQRYCFEFSIPMNENGKRTRQQQYNYSGAMIGKLKPEERESYKNEIDGYPRAGY</sequence>
<dbReference type="InParanoid" id="C5KVS1"/>
<organism evidence="2">
    <name type="scientific">Perkinsus marinus (strain ATCC 50983 / TXsc)</name>
    <dbReference type="NCBI Taxonomy" id="423536"/>
    <lineage>
        <taxon>Eukaryota</taxon>
        <taxon>Sar</taxon>
        <taxon>Alveolata</taxon>
        <taxon>Perkinsozoa</taxon>
        <taxon>Perkinsea</taxon>
        <taxon>Perkinsida</taxon>
        <taxon>Perkinsidae</taxon>
        <taxon>Perkinsus</taxon>
    </lineage>
</organism>
<reference evidence="1 2" key="1">
    <citation type="submission" date="2008-07" db="EMBL/GenBank/DDBJ databases">
        <authorList>
            <person name="El-Sayed N."/>
            <person name="Caler E."/>
            <person name="Inman J."/>
            <person name="Amedeo P."/>
            <person name="Hass B."/>
            <person name="Wortman J."/>
        </authorList>
    </citation>
    <scope>NUCLEOTIDE SEQUENCE [LARGE SCALE GENOMIC DNA]</scope>
    <source>
        <strain evidence="2">ATCC 50983 / TXsc</strain>
    </source>
</reference>
<evidence type="ECO:0000313" key="1">
    <source>
        <dbReference type="EMBL" id="EER11456.1"/>
    </source>
</evidence>
<gene>
    <name evidence="1" type="ORF">Pmar_PMAR011122</name>
</gene>
<dbReference type="Proteomes" id="UP000007800">
    <property type="component" value="Unassembled WGS sequence"/>
</dbReference>
<dbReference type="AlphaFoldDB" id="C5KVS1"/>
<keyword evidence="2" id="KW-1185">Reference proteome</keyword>
<proteinExistence type="predicted"/>
<protein>
    <submittedName>
        <fullName evidence="1">Uncharacterized protein</fullName>
    </submittedName>
</protein>